<keyword evidence="2" id="KW-1003">Cell membrane</keyword>
<keyword evidence="4 6" id="KW-1133">Transmembrane helix</keyword>
<comment type="subcellular location">
    <subcellularLocation>
        <location evidence="1">Cell membrane</location>
        <topology evidence="1">Multi-pass membrane protein</topology>
    </subcellularLocation>
</comment>
<evidence type="ECO:0000256" key="5">
    <source>
        <dbReference type="ARBA" id="ARBA00023136"/>
    </source>
</evidence>
<keyword evidence="5 6" id="KW-0472">Membrane</keyword>
<evidence type="ECO:0000313" key="8">
    <source>
        <dbReference type="EMBL" id="GGO55227.1"/>
    </source>
</evidence>
<evidence type="ECO:0000256" key="2">
    <source>
        <dbReference type="ARBA" id="ARBA00022475"/>
    </source>
</evidence>
<keyword evidence="3 6" id="KW-0812">Transmembrane</keyword>
<accession>A0ABQ2MNV2</accession>
<feature type="transmembrane region" description="Helical" evidence="6">
    <location>
        <begin position="78"/>
        <end position="102"/>
    </location>
</feature>
<evidence type="ECO:0000256" key="6">
    <source>
        <dbReference type="SAM" id="Phobius"/>
    </source>
</evidence>
<feature type="transmembrane region" description="Helical" evidence="6">
    <location>
        <begin position="266"/>
        <end position="289"/>
    </location>
</feature>
<feature type="domain" description="Type II secretion system protein GspF" evidence="7">
    <location>
        <begin position="126"/>
        <end position="248"/>
    </location>
</feature>
<sequence>MPGLDAAPMYAAMVCAGAAAWLLAGRDGGVNRARLMLAGDGGPCDPGPRLPSACASLVSAVRERLGAPEGRAWWCLPVGAVLGLLGESLLPLVAGAAAVPVVRRLLLRRGRRSAAERRGAAVIELCAAVAGELHAGRQPDRALLAAGAVPLRELGESGAAVLAAARFGGDVPEALREAARSPGAEGLGGVAACWHVSVEGGAGLAKGLDAVACALRAERDQREELQALLAGPRSTALVLAFLPAFGLLLGAAMGADPMRVLLHSPAGLVCLTVGGLLEWAGLAWVARLVRAAEGPGKYEEKGAA</sequence>
<keyword evidence="9" id="KW-1185">Reference proteome</keyword>
<organism evidence="8 9">
    <name type="scientific">Streptomyces daqingensis</name>
    <dbReference type="NCBI Taxonomy" id="1472640"/>
    <lineage>
        <taxon>Bacteria</taxon>
        <taxon>Bacillati</taxon>
        <taxon>Actinomycetota</taxon>
        <taxon>Actinomycetes</taxon>
        <taxon>Kitasatosporales</taxon>
        <taxon>Streptomycetaceae</taxon>
        <taxon>Streptomyces</taxon>
    </lineage>
</organism>
<feature type="transmembrane region" description="Helical" evidence="6">
    <location>
        <begin position="236"/>
        <end position="254"/>
    </location>
</feature>
<dbReference type="Pfam" id="PF00482">
    <property type="entry name" value="T2SSF"/>
    <property type="match status" value="1"/>
</dbReference>
<gene>
    <name evidence="8" type="ORF">GCM10012287_46000</name>
</gene>
<dbReference type="EMBL" id="BMMP01000016">
    <property type="protein sequence ID" value="GGO55227.1"/>
    <property type="molecule type" value="Genomic_DNA"/>
</dbReference>
<feature type="transmembrane region" description="Helical" evidence="6">
    <location>
        <begin position="7"/>
        <end position="24"/>
    </location>
</feature>
<dbReference type="PANTHER" id="PTHR35007">
    <property type="entry name" value="INTEGRAL MEMBRANE PROTEIN-RELATED"/>
    <property type="match status" value="1"/>
</dbReference>
<name>A0ABQ2MNV2_9ACTN</name>
<evidence type="ECO:0000313" key="9">
    <source>
        <dbReference type="Proteomes" id="UP000631535"/>
    </source>
</evidence>
<dbReference type="Proteomes" id="UP000631535">
    <property type="component" value="Unassembled WGS sequence"/>
</dbReference>
<evidence type="ECO:0000256" key="1">
    <source>
        <dbReference type="ARBA" id="ARBA00004651"/>
    </source>
</evidence>
<protein>
    <submittedName>
        <fullName evidence="8">Membrane protein</fullName>
    </submittedName>
</protein>
<dbReference type="PANTHER" id="PTHR35007:SF4">
    <property type="entry name" value="CONSERVED TRANSMEMBRANE PROTEIN-RELATED"/>
    <property type="match status" value="1"/>
</dbReference>
<evidence type="ECO:0000256" key="4">
    <source>
        <dbReference type="ARBA" id="ARBA00022989"/>
    </source>
</evidence>
<evidence type="ECO:0000259" key="7">
    <source>
        <dbReference type="Pfam" id="PF00482"/>
    </source>
</evidence>
<dbReference type="InterPro" id="IPR018076">
    <property type="entry name" value="T2SS_GspF_dom"/>
</dbReference>
<comment type="caution">
    <text evidence="8">The sequence shown here is derived from an EMBL/GenBank/DDBJ whole genome shotgun (WGS) entry which is preliminary data.</text>
</comment>
<reference evidence="9" key="1">
    <citation type="journal article" date="2019" name="Int. J. Syst. Evol. Microbiol.">
        <title>The Global Catalogue of Microorganisms (GCM) 10K type strain sequencing project: providing services to taxonomists for standard genome sequencing and annotation.</title>
        <authorList>
            <consortium name="The Broad Institute Genomics Platform"/>
            <consortium name="The Broad Institute Genome Sequencing Center for Infectious Disease"/>
            <person name="Wu L."/>
            <person name="Ma J."/>
        </authorList>
    </citation>
    <scope>NUCLEOTIDE SEQUENCE [LARGE SCALE GENOMIC DNA]</scope>
    <source>
        <strain evidence="9">CGMCC 4.7178</strain>
    </source>
</reference>
<proteinExistence type="predicted"/>
<evidence type="ECO:0000256" key="3">
    <source>
        <dbReference type="ARBA" id="ARBA00022692"/>
    </source>
</evidence>